<dbReference type="OrthoDB" id="2232724at2"/>
<keyword evidence="3" id="KW-1185">Reference proteome</keyword>
<name>A0A1M6M6Y0_9CLOT</name>
<dbReference type="RefSeq" id="WP_073010665.1">
    <property type="nucleotide sequence ID" value="NZ_FQZO01000008.1"/>
</dbReference>
<feature type="transmembrane region" description="Helical" evidence="1">
    <location>
        <begin position="228"/>
        <end position="246"/>
    </location>
</feature>
<sequence>MKNNGVVHRNEFLLEKILIVMMSCVLIAILFMIHLNTHDQESSFHLFTISGIVIFVWIILTWHRFEKNFINLYSFFMAFSVLFYLGQPIALLLTNENTRLKVHSIEMYPYALLNKTLLYVLVAYLLIHIGAILFKKKIAISKKFFKENYDYTMAMNIVGFFLLIISTIPTLILISNSLKAVLEHGYIGLFIASNTIAVNGGLIGITAGFFIPSLFILLIANSHKKKKWYIYSGIFFIYIIIVFILGRRGENSIYLLGYILIWHNLISPITGKKLVKILIFGFIMIFILAIISQVRAYLNTGNIIEIISNLILNLDLLEFIRDMFGEFGITLLVPATIIDKVPSAIPFYNGKSILNFFLLMIPNVFWDINPGLIDGTLEGIVSPFIRQGTLGGVGGSFVAEIYYNFGYFGYVTFPLIGVFLHKLNNILSLKTKKINKLNFFFSIYLFTVVIWVIRSEMMTVGKEILYFAVFPIALIKLVNKLISKRNVMIHENKVGTDHENSVLNK</sequence>
<dbReference type="STRING" id="1121298.SAMN05444401_3862"/>
<dbReference type="Proteomes" id="UP000184080">
    <property type="component" value="Unassembled WGS sequence"/>
</dbReference>
<keyword evidence="1" id="KW-1133">Transmembrane helix</keyword>
<dbReference type="InterPro" id="IPR029468">
    <property type="entry name" value="O-ag_pol_Wzy"/>
</dbReference>
<feature type="transmembrane region" description="Helical" evidence="1">
    <location>
        <begin position="12"/>
        <end position="36"/>
    </location>
</feature>
<feature type="transmembrane region" description="Helical" evidence="1">
    <location>
        <begin position="465"/>
        <end position="482"/>
    </location>
</feature>
<feature type="transmembrane region" description="Helical" evidence="1">
    <location>
        <begin position="435"/>
        <end position="453"/>
    </location>
</feature>
<evidence type="ECO:0000256" key="1">
    <source>
        <dbReference type="SAM" id="Phobius"/>
    </source>
</evidence>
<feature type="transmembrane region" description="Helical" evidence="1">
    <location>
        <begin position="154"/>
        <end position="174"/>
    </location>
</feature>
<proteinExistence type="predicted"/>
<evidence type="ECO:0000313" key="2">
    <source>
        <dbReference type="EMBL" id="SHJ79160.1"/>
    </source>
</evidence>
<dbReference type="AlphaFoldDB" id="A0A1M6M6Y0"/>
<keyword evidence="1" id="KW-0812">Transmembrane</keyword>
<dbReference type="EMBL" id="FQZO01000008">
    <property type="protein sequence ID" value="SHJ79160.1"/>
    <property type="molecule type" value="Genomic_DNA"/>
</dbReference>
<feature type="transmembrane region" description="Helical" evidence="1">
    <location>
        <begin position="72"/>
        <end position="93"/>
    </location>
</feature>
<reference evidence="2 3" key="1">
    <citation type="submission" date="2016-11" db="EMBL/GenBank/DDBJ databases">
        <authorList>
            <person name="Jaros S."/>
            <person name="Januszkiewicz K."/>
            <person name="Wedrychowicz H."/>
        </authorList>
    </citation>
    <scope>NUCLEOTIDE SEQUENCE [LARGE SCALE GENOMIC DNA]</scope>
    <source>
        <strain evidence="2 3">DSM 21864</strain>
    </source>
</reference>
<feature type="transmembrane region" description="Helical" evidence="1">
    <location>
        <begin position="116"/>
        <end position="134"/>
    </location>
</feature>
<dbReference type="Pfam" id="PF14296">
    <property type="entry name" value="O-ag_pol_Wzy"/>
    <property type="match status" value="1"/>
</dbReference>
<evidence type="ECO:0000313" key="3">
    <source>
        <dbReference type="Proteomes" id="UP000184080"/>
    </source>
</evidence>
<protein>
    <submittedName>
        <fullName evidence="2">O-antigen polysaccharide polymerase Wzy</fullName>
    </submittedName>
</protein>
<keyword evidence="1" id="KW-0472">Membrane</keyword>
<gene>
    <name evidence="2" type="ORF">SAMN05444401_3862</name>
</gene>
<feature type="transmembrane region" description="Helical" evidence="1">
    <location>
        <begin position="277"/>
        <end position="298"/>
    </location>
</feature>
<accession>A0A1M6M6Y0</accession>
<feature type="transmembrane region" description="Helical" evidence="1">
    <location>
        <begin position="42"/>
        <end position="60"/>
    </location>
</feature>
<feature type="transmembrane region" description="Helical" evidence="1">
    <location>
        <begin position="401"/>
        <end position="423"/>
    </location>
</feature>
<organism evidence="2 3">
    <name type="scientific">Clostridium amylolyticum</name>
    <dbReference type="NCBI Taxonomy" id="1121298"/>
    <lineage>
        <taxon>Bacteria</taxon>
        <taxon>Bacillati</taxon>
        <taxon>Bacillota</taxon>
        <taxon>Clostridia</taxon>
        <taxon>Eubacteriales</taxon>
        <taxon>Clostridiaceae</taxon>
        <taxon>Clostridium</taxon>
    </lineage>
</organism>
<feature type="transmembrane region" description="Helical" evidence="1">
    <location>
        <begin position="186"/>
        <end position="219"/>
    </location>
</feature>